<keyword evidence="6" id="KW-1185">Reference proteome</keyword>
<dbReference type="AlphaFoldDB" id="A0A1G6UPQ1"/>
<dbReference type="OrthoDB" id="9790282at2"/>
<comment type="similarity">
    <text evidence="4">Belongs to the L/F-transferase family.</text>
</comment>
<dbReference type="PANTHER" id="PTHR30098">
    <property type="entry name" value="LEUCYL/PHENYLALANYL-TRNA--PROTEIN TRANSFERASE"/>
    <property type="match status" value="1"/>
</dbReference>
<comment type="function">
    <text evidence="4">Functions in the N-end rule pathway of protein degradation where it conjugates Leu, Phe and, less efficiently, Met from aminoacyl-tRNAs to the N-termini of proteins containing an N-terminal arginine or lysine.</text>
</comment>
<protein>
    <recommendedName>
        <fullName evidence="4">Leucyl/phenylalanyl-tRNA--protein transferase</fullName>
        <ecNumber evidence="4">2.3.2.6</ecNumber>
    </recommendedName>
    <alternativeName>
        <fullName evidence="4">L/F-transferase</fullName>
    </alternativeName>
    <alternativeName>
        <fullName evidence="4">Leucyltransferase</fullName>
    </alternativeName>
    <alternativeName>
        <fullName evidence="4">Phenyalanyltransferase</fullName>
    </alternativeName>
</protein>
<dbReference type="GO" id="GO:0008914">
    <property type="term" value="F:leucyl-tRNA--protein transferase activity"/>
    <property type="evidence" value="ECO:0007669"/>
    <property type="project" value="UniProtKB-UniRule"/>
</dbReference>
<name>A0A1G6UPQ1_9BURK</name>
<evidence type="ECO:0000256" key="4">
    <source>
        <dbReference type="HAMAP-Rule" id="MF_00688"/>
    </source>
</evidence>
<dbReference type="HAMAP" id="MF_00688">
    <property type="entry name" value="Leu_Phe_trans"/>
    <property type="match status" value="1"/>
</dbReference>
<dbReference type="GO" id="GO:0005737">
    <property type="term" value="C:cytoplasm"/>
    <property type="evidence" value="ECO:0007669"/>
    <property type="project" value="UniProtKB-SubCell"/>
</dbReference>
<dbReference type="InterPro" id="IPR042221">
    <property type="entry name" value="Leu/Phe-tRNA_Trfase_N"/>
</dbReference>
<dbReference type="RefSeq" id="WP_092743812.1">
    <property type="nucleotide sequence ID" value="NZ_FMZC01000006.1"/>
</dbReference>
<dbReference type="PANTHER" id="PTHR30098:SF2">
    <property type="entry name" value="LEUCYL_PHENYLALANYL-TRNA--PROTEIN TRANSFERASE"/>
    <property type="match status" value="1"/>
</dbReference>
<organism evidence="5 6">
    <name type="scientific">Paracidovorax valerianellae</name>
    <dbReference type="NCBI Taxonomy" id="187868"/>
    <lineage>
        <taxon>Bacteria</taxon>
        <taxon>Pseudomonadati</taxon>
        <taxon>Pseudomonadota</taxon>
        <taxon>Betaproteobacteria</taxon>
        <taxon>Burkholderiales</taxon>
        <taxon>Comamonadaceae</taxon>
        <taxon>Paracidovorax</taxon>
    </lineage>
</organism>
<proteinExistence type="inferred from homology"/>
<comment type="subcellular location">
    <subcellularLocation>
        <location evidence="4">Cytoplasm</location>
    </subcellularLocation>
</comment>
<evidence type="ECO:0000313" key="6">
    <source>
        <dbReference type="Proteomes" id="UP000198781"/>
    </source>
</evidence>
<sequence>MPADHLPWLQPGDDFPSVELSWGHDSPAPGLLAAGGGLSPAQLRNAYHQGIFPWFSPGQPILWWSPDPRMVLPVAEFRLHRSLRKTLQKFQASPHCEIRVDHDFGAVIKACAGTPRSGQNGTWIVPQMVEAYRAFHAAGFAHSIETWVDGRLVGGLYCIALGKAIFGESMFAHATDASKVALAALVCLCRHYGAPLIDCQQNTSHLASVGAREIARSEFLDHVARASKEPAFSWKFEPVYWNQLIPNLGNAG</sequence>
<evidence type="ECO:0000256" key="1">
    <source>
        <dbReference type="ARBA" id="ARBA00022490"/>
    </source>
</evidence>
<reference evidence="5 6" key="1">
    <citation type="submission" date="2016-10" db="EMBL/GenBank/DDBJ databases">
        <authorList>
            <person name="de Groot N.N."/>
        </authorList>
    </citation>
    <scope>NUCLEOTIDE SEQUENCE [LARGE SCALE GENOMIC DNA]</scope>
    <source>
        <strain evidence="5 6">DSM 16619</strain>
    </source>
</reference>
<accession>A0A1G6UPQ1</accession>
<keyword evidence="3 4" id="KW-0012">Acyltransferase</keyword>
<dbReference type="GO" id="GO:0030163">
    <property type="term" value="P:protein catabolic process"/>
    <property type="evidence" value="ECO:0007669"/>
    <property type="project" value="UniProtKB-UniRule"/>
</dbReference>
<comment type="catalytic activity">
    <reaction evidence="4">
        <text>N-terminal L-arginyl-[protein] + L-leucyl-tRNA(Leu) = N-terminal L-leucyl-L-arginyl-[protein] + tRNA(Leu) + H(+)</text>
        <dbReference type="Rhea" id="RHEA:50416"/>
        <dbReference type="Rhea" id="RHEA-COMP:9613"/>
        <dbReference type="Rhea" id="RHEA-COMP:9622"/>
        <dbReference type="Rhea" id="RHEA-COMP:12672"/>
        <dbReference type="Rhea" id="RHEA-COMP:12673"/>
        <dbReference type="ChEBI" id="CHEBI:15378"/>
        <dbReference type="ChEBI" id="CHEBI:64719"/>
        <dbReference type="ChEBI" id="CHEBI:78442"/>
        <dbReference type="ChEBI" id="CHEBI:78494"/>
        <dbReference type="ChEBI" id="CHEBI:133044"/>
        <dbReference type="EC" id="2.3.2.6"/>
    </reaction>
</comment>
<dbReference type="InterPro" id="IPR016181">
    <property type="entry name" value="Acyl_CoA_acyltransferase"/>
</dbReference>
<dbReference type="Proteomes" id="UP000198781">
    <property type="component" value="Unassembled WGS sequence"/>
</dbReference>
<gene>
    <name evidence="4" type="primary">aat</name>
    <name evidence="5" type="ORF">SAMN05192589_106124</name>
</gene>
<dbReference type="InterPro" id="IPR042203">
    <property type="entry name" value="Leu/Phe-tRNA_Trfase_C"/>
</dbReference>
<dbReference type="STRING" id="187868.SAMN05192589_106124"/>
<comment type="catalytic activity">
    <reaction evidence="4">
        <text>N-terminal L-lysyl-[protein] + L-leucyl-tRNA(Leu) = N-terminal L-leucyl-L-lysyl-[protein] + tRNA(Leu) + H(+)</text>
        <dbReference type="Rhea" id="RHEA:12340"/>
        <dbReference type="Rhea" id="RHEA-COMP:9613"/>
        <dbReference type="Rhea" id="RHEA-COMP:9622"/>
        <dbReference type="Rhea" id="RHEA-COMP:12670"/>
        <dbReference type="Rhea" id="RHEA-COMP:12671"/>
        <dbReference type="ChEBI" id="CHEBI:15378"/>
        <dbReference type="ChEBI" id="CHEBI:65249"/>
        <dbReference type="ChEBI" id="CHEBI:78442"/>
        <dbReference type="ChEBI" id="CHEBI:78494"/>
        <dbReference type="ChEBI" id="CHEBI:133043"/>
        <dbReference type="EC" id="2.3.2.6"/>
    </reaction>
</comment>
<comment type="catalytic activity">
    <reaction evidence="4">
        <text>L-phenylalanyl-tRNA(Phe) + an N-terminal L-alpha-aminoacyl-[protein] = an N-terminal L-phenylalanyl-L-alpha-aminoacyl-[protein] + tRNA(Phe)</text>
        <dbReference type="Rhea" id="RHEA:43632"/>
        <dbReference type="Rhea" id="RHEA-COMP:9668"/>
        <dbReference type="Rhea" id="RHEA-COMP:9699"/>
        <dbReference type="Rhea" id="RHEA-COMP:10636"/>
        <dbReference type="Rhea" id="RHEA-COMP:10637"/>
        <dbReference type="ChEBI" id="CHEBI:78442"/>
        <dbReference type="ChEBI" id="CHEBI:78531"/>
        <dbReference type="ChEBI" id="CHEBI:78597"/>
        <dbReference type="ChEBI" id="CHEBI:83561"/>
        <dbReference type="EC" id="2.3.2.6"/>
    </reaction>
</comment>
<dbReference type="InterPro" id="IPR004616">
    <property type="entry name" value="Leu/Phe-tRNA_Trfase"/>
</dbReference>
<evidence type="ECO:0000256" key="2">
    <source>
        <dbReference type="ARBA" id="ARBA00022679"/>
    </source>
</evidence>
<evidence type="ECO:0000256" key="3">
    <source>
        <dbReference type="ARBA" id="ARBA00023315"/>
    </source>
</evidence>
<keyword evidence="2 4" id="KW-0808">Transferase</keyword>
<dbReference type="EC" id="2.3.2.6" evidence="4"/>
<dbReference type="Gene3D" id="3.30.70.3550">
    <property type="entry name" value="Leucyl/phenylalanyl-tRNA-protein transferase, N-terminal domain"/>
    <property type="match status" value="1"/>
</dbReference>
<dbReference type="NCBIfam" id="TIGR00667">
    <property type="entry name" value="aat"/>
    <property type="match status" value="1"/>
</dbReference>
<evidence type="ECO:0000313" key="5">
    <source>
        <dbReference type="EMBL" id="SDD42527.1"/>
    </source>
</evidence>
<dbReference type="Pfam" id="PF03588">
    <property type="entry name" value="Leu_Phe_trans"/>
    <property type="match status" value="1"/>
</dbReference>
<dbReference type="EMBL" id="FMZC01000006">
    <property type="protein sequence ID" value="SDD42527.1"/>
    <property type="molecule type" value="Genomic_DNA"/>
</dbReference>
<dbReference type="SUPFAM" id="SSF55729">
    <property type="entry name" value="Acyl-CoA N-acyltransferases (Nat)"/>
    <property type="match status" value="1"/>
</dbReference>
<keyword evidence="1 4" id="KW-0963">Cytoplasm</keyword>
<dbReference type="Gene3D" id="3.40.630.70">
    <property type="entry name" value="Leucyl/phenylalanyl-tRNA-protein transferase, C-terminal domain"/>
    <property type="match status" value="1"/>
</dbReference>